<accession>A0A563VMA6</accession>
<evidence type="ECO:0000256" key="4">
    <source>
        <dbReference type="ARBA" id="ARBA00025742"/>
    </source>
</evidence>
<dbReference type="GO" id="GO:0046872">
    <property type="term" value="F:metal ion binding"/>
    <property type="evidence" value="ECO:0007669"/>
    <property type="project" value="UniProtKB-KW"/>
</dbReference>
<dbReference type="PANTHER" id="PTHR42988:SF2">
    <property type="entry name" value="CYCLIC NUCLEOTIDE PHOSPHODIESTERASE CBUA0032-RELATED"/>
    <property type="match status" value="1"/>
</dbReference>
<dbReference type="InterPro" id="IPR004843">
    <property type="entry name" value="Calcineurin-like_PHP"/>
</dbReference>
<evidence type="ECO:0000313" key="7">
    <source>
        <dbReference type="Proteomes" id="UP000320055"/>
    </source>
</evidence>
<dbReference type="RefSeq" id="WP_144870613.1">
    <property type="nucleotide sequence ID" value="NZ_LR213906.1"/>
</dbReference>
<dbReference type="AlphaFoldDB" id="A0A563VMA6"/>
<dbReference type="EMBL" id="CAACVJ010000063">
    <property type="protein sequence ID" value="VEP12594.1"/>
    <property type="molecule type" value="Genomic_DNA"/>
</dbReference>
<keyword evidence="1" id="KW-0479">Metal-binding</keyword>
<dbReference type="InterPro" id="IPR011239">
    <property type="entry name" value="Pesterase_cyn"/>
</dbReference>
<evidence type="ECO:0000256" key="2">
    <source>
        <dbReference type="ARBA" id="ARBA00022801"/>
    </source>
</evidence>
<evidence type="ECO:0000256" key="3">
    <source>
        <dbReference type="ARBA" id="ARBA00023004"/>
    </source>
</evidence>
<evidence type="ECO:0000259" key="5">
    <source>
        <dbReference type="Pfam" id="PF00149"/>
    </source>
</evidence>
<organism evidence="6 7">
    <name type="scientific">Hyella patelloides LEGE 07179</name>
    <dbReference type="NCBI Taxonomy" id="945734"/>
    <lineage>
        <taxon>Bacteria</taxon>
        <taxon>Bacillati</taxon>
        <taxon>Cyanobacteriota</taxon>
        <taxon>Cyanophyceae</taxon>
        <taxon>Pleurocapsales</taxon>
        <taxon>Hyellaceae</taxon>
        <taxon>Hyella</taxon>
    </lineage>
</organism>
<dbReference type="Proteomes" id="UP000320055">
    <property type="component" value="Unassembled WGS sequence"/>
</dbReference>
<feature type="domain" description="Calcineurin-like phosphoesterase" evidence="5">
    <location>
        <begin position="5"/>
        <end position="222"/>
    </location>
</feature>
<evidence type="ECO:0000256" key="1">
    <source>
        <dbReference type="ARBA" id="ARBA00022723"/>
    </source>
</evidence>
<dbReference type="InterPro" id="IPR050884">
    <property type="entry name" value="CNP_phosphodiesterase-III"/>
</dbReference>
<name>A0A563VMA6_9CYAN</name>
<dbReference type="SUPFAM" id="SSF56300">
    <property type="entry name" value="Metallo-dependent phosphatases"/>
    <property type="match status" value="1"/>
</dbReference>
<dbReference type="Pfam" id="PF00149">
    <property type="entry name" value="Metallophos"/>
    <property type="match status" value="1"/>
</dbReference>
<sequence length="365" mass="42083">MVSNFRFGIISDLHIALPETIQDNPSRFHLVEVSIPALEVALEHLSSLDLDFLLLPGDLTQDGEVVNHQWLANRLEKLPFLVYVIPGNHDVPIINATKTTIAFQDFPHYYQKFGYQNNYQLYYTQEILPGVQLIALNSNNFNAENKQIGYLDKAQISWLEETLNKQKNKLILVTIHHNIIEHFPGQTHHSLGNRYMLDNANILLELLKKYQVKLIFTGHLHVQDISKWHNIYEICTGSLVSYPHPYRIVEIHHNNHQIKVSLESFKIKSVAGWSNLAKTSRDWMGDRSEHFMLKLLTLPPLSLSPQEAQKYAPQLRYFWSDVASGDAMIDFPQFPTPIRKYFQSFSAVDEQGKPTLIDNNTTITL</sequence>
<dbReference type="Gene3D" id="3.60.21.10">
    <property type="match status" value="1"/>
</dbReference>
<comment type="similarity">
    <text evidence="4">Belongs to the cyclic nucleotide phosphodiesterase class-III family.</text>
</comment>
<keyword evidence="2" id="KW-0378">Hydrolase</keyword>
<keyword evidence="3" id="KW-0408">Iron</keyword>
<proteinExistence type="inferred from homology"/>
<dbReference type="PANTHER" id="PTHR42988">
    <property type="entry name" value="PHOSPHOHYDROLASE"/>
    <property type="match status" value="1"/>
</dbReference>
<dbReference type="PIRSF" id="PIRSF035427">
    <property type="entry name" value="All2852"/>
    <property type="match status" value="1"/>
</dbReference>
<dbReference type="InterPro" id="IPR029052">
    <property type="entry name" value="Metallo-depent_PP-like"/>
</dbReference>
<reference evidence="6 7" key="1">
    <citation type="submission" date="2019-01" db="EMBL/GenBank/DDBJ databases">
        <authorList>
            <person name="Brito A."/>
        </authorList>
    </citation>
    <scope>NUCLEOTIDE SEQUENCE [LARGE SCALE GENOMIC DNA]</scope>
    <source>
        <strain evidence="6">1</strain>
    </source>
</reference>
<evidence type="ECO:0000313" key="6">
    <source>
        <dbReference type="EMBL" id="VEP12594.1"/>
    </source>
</evidence>
<protein>
    <submittedName>
        <fullName evidence="6">Metallophosphoesterase</fullName>
    </submittedName>
</protein>
<dbReference type="OrthoDB" id="2036332at2"/>
<keyword evidence="7" id="KW-1185">Reference proteome</keyword>
<dbReference type="GO" id="GO:0016787">
    <property type="term" value="F:hydrolase activity"/>
    <property type="evidence" value="ECO:0007669"/>
    <property type="project" value="UniProtKB-KW"/>
</dbReference>
<gene>
    <name evidence="6" type="ORF">H1P_1550009</name>
</gene>